<evidence type="ECO:0000313" key="2">
    <source>
        <dbReference type="EMBL" id="SVA50856.1"/>
    </source>
</evidence>
<dbReference type="GO" id="GO:0051500">
    <property type="term" value="F:D-tyrosyl-tRNA(Tyr) deacylase activity"/>
    <property type="evidence" value="ECO:0007669"/>
    <property type="project" value="TreeGrafter"/>
</dbReference>
<accession>A0A381WE99</accession>
<name>A0A381WE99_9ZZZZ</name>
<dbReference type="AlphaFoldDB" id="A0A381WE99"/>
<dbReference type="Pfam" id="PF02580">
    <property type="entry name" value="Tyr_Deacylase"/>
    <property type="match status" value="1"/>
</dbReference>
<reference evidence="2" key="1">
    <citation type="submission" date="2018-05" db="EMBL/GenBank/DDBJ databases">
        <authorList>
            <person name="Lanie J.A."/>
            <person name="Ng W.-L."/>
            <person name="Kazmierczak K.M."/>
            <person name="Andrzejewski T.M."/>
            <person name="Davidsen T.M."/>
            <person name="Wayne K.J."/>
            <person name="Tettelin H."/>
            <person name="Glass J.I."/>
            <person name="Rusch D."/>
            <person name="Podicherti R."/>
            <person name="Tsui H.-C.T."/>
            <person name="Winkler M.E."/>
        </authorList>
    </citation>
    <scope>NUCLEOTIDE SEQUENCE</scope>
</reference>
<dbReference type="NCBIfam" id="TIGR00256">
    <property type="entry name" value="D-aminoacyl-tRNA deacylase"/>
    <property type="match status" value="1"/>
</dbReference>
<sequence>MIALIQRVNEASVSIQGNTIVDIGKGLVVLLGIEKQDTELEANKLVDKVLRCRIFEDSKGNLNLDVLAARGAVLVVPNFTLAADTSKGNRPGFSTAMEPDKAELLFNHFLATMKTKYAEVTAGIFGEDMQVSLINDGPITISLKTKNP</sequence>
<organism evidence="2">
    <name type="scientific">marine metagenome</name>
    <dbReference type="NCBI Taxonomy" id="408172"/>
    <lineage>
        <taxon>unclassified sequences</taxon>
        <taxon>metagenomes</taxon>
        <taxon>ecological metagenomes</taxon>
    </lineage>
</organism>
<dbReference type="FunFam" id="3.50.80.10:FF:000001">
    <property type="entry name" value="D-aminoacyl-tRNA deacylase"/>
    <property type="match status" value="1"/>
</dbReference>
<dbReference type="InterPro" id="IPR003732">
    <property type="entry name" value="Daa-tRNA_deacyls_DTD"/>
</dbReference>
<proteinExistence type="inferred from homology"/>
<evidence type="ECO:0008006" key="3">
    <source>
        <dbReference type="Google" id="ProtNLM"/>
    </source>
</evidence>
<dbReference type="SUPFAM" id="SSF69500">
    <property type="entry name" value="DTD-like"/>
    <property type="match status" value="1"/>
</dbReference>
<dbReference type="InterPro" id="IPR023509">
    <property type="entry name" value="DTD-like_sf"/>
</dbReference>
<dbReference type="PANTHER" id="PTHR10472:SF5">
    <property type="entry name" value="D-AMINOACYL-TRNA DEACYLASE 1"/>
    <property type="match status" value="1"/>
</dbReference>
<dbReference type="PANTHER" id="PTHR10472">
    <property type="entry name" value="D-TYROSYL-TRNA TYR DEACYLASE"/>
    <property type="match status" value="1"/>
</dbReference>
<comment type="similarity">
    <text evidence="1">Belongs to the DTD family.</text>
</comment>
<evidence type="ECO:0000256" key="1">
    <source>
        <dbReference type="ARBA" id="ARBA00009673"/>
    </source>
</evidence>
<gene>
    <name evidence="2" type="ORF">METZ01_LOCUS103710</name>
</gene>
<dbReference type="HAMAP" id="MF_00518">
    <property type="entry name" value="Deacylase_Dtd"/>
    <property type="match status" value="1"/>
</dbReference>
<dbReference type="Gene3D" id="3.50.80.10">
    <property type="entry name" value="D-tyrosyl-tRNA(Tyr) deacylase"/>
    <property type="match status" value="1"/>
</dbReference>
<dbReference type="EMBL" id="UINC01011534">
    <property type="protein sequence ID" value="SVA50856.1"/>
    <property type="molecule type" value="Genomic_DNA"/>
</dbReference>
<protein>
    <recommendedName>
        <fullName evidence="3">D-aminoacyl-tRNA deacylase</fullName>
    </recommendedName>
</protein>
<dbReference type="GO" id="GO:0005737">
    <property type="term" value="C:cytoplasm"/>
    <property type="evidence" value="ECO:0007669"/>
    <property type="project" value="InterPro"/>
</dbReference>